<reference evidence="4 5" key="1">
    <citation type="submission" date="2020-02" db="EMBL/GenBank/DDBJ databases">
        <authorList>
            <person name="Ferguson B K."/>
        </authorList>
    </citation>
    <scope>NUCLEOTIDE SEQUENCE [LARGE SCALE GENOMIC DNA]</scope>
</reference>
<gene>
    <name evidence="4" type="ORF">NTEN_LOCUS22106</name>
</gene>
<feature type="compositionally biased region" description="Basic residues" evidence="1">
    <location>
        <begin position="288"/>
        <end position="305"/>
    </location>
</feature>
<evidence type="ECO:0000256" key="1">
    <source>
        <dbReference type="SAM" id="MobiDB-lite"/>
    </source>
</evidence>
<feature type="non-terminal residue" evidence="4">
    <location>
        <position position="1"/>
    </location>
</feature>
<dbReference type="OrthoDB" id="3364872at2759"/>
<dbReference type="AlphaFoldDB" id="A0A6H5HT97"/>
<name>A0A6H5HT97_9HEMI</name>
<proteinExistence type="predicted"/>
<protein>
    <recommendedName>
        <fullName evidence="3">Bud22 domain-containing protein</fullName>
    </recommendedName>
</protein>
<feature type="region of interest" description="Disordered" evidence="1">
    <location>
        <begin position="197"/>
        <end position="228"/>
    </location>
</feature>
<evidence type="ECO:0000259" key="3">
    <source>
        <dbReference type="Pfam" id="PF09073"/>
    </source>
</evidence>
<feature type="compositionally biased region" description="Basic and acidic residues" evidence="1">
    <location>
        <begin position="322"/>
        <end position="338"/>
    </location>
</feature>
<sequence length="550" mass="62041">GSLEVPSFVEVNESYPANLTAPFADAYNLTDYNVTSPNAANATSVKEDGWENYAVFSVSCFQYIILAIVFSKGAPYRRSLLSTPALTLATAIITMFSLYLILYPCSFLRERFELSLPPVNFRFLMVLTYCTWPQRRNETKSEESGYTWWIYYSNTSHRAQILILSKIETYEILRFRMNDSDSISGDSSFGLMSDDGSLSGDEAERETGTDSDSENENDRDLKPTVDSPQLTEELVEFNKLADSTMEYRVKAKVACIPAILNAAKKYHADHPDWVEKLFKLVQLGGKNKKRERRKLRGKGRNKKSGKSSTDDRPSQVAKKKKEQTSAEKIGESSNRFHESNFPAPPPMLEEWSKVESGNPLDGSIGEYEFEQSLSTAIRQKTDQSNRKNNRPKPQLPVDESDCKRPKLKEDKIRKKGPKNDLSSQASQPKKLLPANPKPKIKASVDPFFRTTDDKEYKTYCRVEPADSAKPKDAKVSLKNLTPFADLKKGVKSKNGLNRKPQSNRNAGPLKSGKSKLPAMETEQLHPSWQAKKKLHIATAPFQGKKIVFDD</sequence>
<evidence type="ECO:0000256" key="2">
    <source>
        <dbReference type="SAM" id="Phobius"/>
    </source>
</evidence>
<keyword evidence="2" id="KW-1133">Transmembrane helix</keyword>
<dbReference type="Pfam" id="PF09073">
    <property type="entry name" value="BUD22"/>
    <property type="match status" value="1"/>
</dbReference>
<feature type="domain" description="Bud22" evidence="3">
    <location>
        <begin position="486"/>
        <end position="549"/>
    </location>
</feature>
<dbReference type="Proteomes" id="UP000479000">
    <property type="component" value="Unassembled WGS sequence"/>
</dbReference>
<evidence type="ECO:0000313" key="5">
    <source>
        <dbReference type="Proteomes" id="UP000479000"/>
    </source>
</evidence>
<feature type="region of interest" description="Disordered" evidence="1">
    <location>
        <begin position="486"/>
        <end position="524"/>
    </location>
</feature>
<accession>A0A6H5HT97</accession>
<dbReference type="InterPro" id="IPR015158">
    <property type="entry name" value="Bud22_dom"/>
</dbReference>
<keyword evidence="5" id="KW-1185">Reference proteome</keyword>
<evidence type="ECO:0000313" key="4">
    <source>
        <dbReference type="EMBL" id="CAB0018197.1"/>
    </source>
</evidence>
<feature type="transmembrane region" description="Helical" evidence="2">
    <location>
        <begin position="83"/>
        <end position="102"/>
    </location>
</feature>
<dbReference type="EMBL" id="CADCXU010032286">
    <property type="protein sequence ID" value="CAB0018197.1"/>
    <property type="molecule type" value="Genomic_DNA"/>
</dbReference>
<feature type="region of interest" description="Disordered" evidence="1">
    <location>
        <begin position="288"/>
        <end position="446"/>
    </location>
</feature>
<feature type="compositionally biased region" description="Acidic residues" evidence="1">
    <location>
        <begin position="201"/>
        <end position="215"/>
    </location>
</feature>
<organism evidence="4 5">
    <name type="scientific">Nesidiocoris tenuis</name>
    <dbReference type="NCBI Taxonomy" id="355587"/>
    <lineage>
        <taxon>Eukaryota</taxon>
        <taxon>Metazoa</taxon>
        <taxon>Ecdysozoa</taxon>
        <taxon>Arthropoda</taxon>
        <taxon>Hexapoda</taxon>
        <taxon>Insecta</taxon>
        <taxon>Pterygota</taxon>
        <taxon>Neoptera</taxon>
        <taxon>Paraneoptera</taxon>
        <taxon>Hemiptera</taxon>
        <taxon>Heteroptera</taxon>
        <taxon>Panheteroptera</taxon>
        <taxon>Cimicomorpha</taxon>
        <taxon>Miridae</taxon>
        <taxon>Dicyphina</taxon>
        <taxon>Nesidiocoris</taxon>
    </lineage>
</organism>
<feature type="transmembrane region" description="Helical" evidence="2">
    <location>
        <begin position="53"/>
        <end position="71"/>
    </location>
</feature>
<feature type="compositionally biased region" description="Basic and acidic residues" evidence="1">
    <location>
        <begin position="400"/>
        <end position="412"/>
    </location>
</feature>
<keyword evidence="2" id="KW-0812">Transmembrane</keyword>
<keyword evidence="2" id="KW-0472">Membrane</keyword>